<evidence type="ECO:0000313" key="2">
    <source>
        <dbReference type="EMBL" id="GAA0464001.1"/>
    </source>
</evidence>
<proteinExistence type="predicted"/>
<gene>
    <name evidence="2" type="ORF">GCM10009096_00580</name>
</gene>
<sequence length="218" mass="22488">MTMLELGEVSENDQAAEQEASGEPLLSQAAQAPKIDIEVNAPAELPPEWSLSRIKIPRPVSNVAAPEPFVEQNANTGTGQGLASGGDASGGVYDPFAGAAPNRKPELEGRQRGPEKKPSLAGRVAGFFGFGDDAKATSEDVFEQWVAGLRARLPRAKGSVELSVTLGSDGKVKAGEVLGGSASPQVKFFVRNAAIGQNFAGLGIDGAGGVKLPVIQLN</sequence>
<evidence type="ECO:0000256" key="1">
    <source>
        <dbReference type="SAM" id="MobiDB-lite"/>
    </source>
</evidence>
<evidence type="ECO:0008006" key="4">
    <source>
        <dbReference type="Google" id="ProtNLM"/>
    </source>
</evidence>
<feature type="region of interest" description="Disordered" evidence="1">
    <location>
        <begin position="67"/>
        <end position="120"/>
    </location>
</feature>
<keyword evidence="3" id="KW-1185">Reference proteome</keyword>
<dbReference type="Proteomes" id="UP001500713">
    <property type="component" value="Unassembled WGS sequence"/>
</dbReference>
<protein>
    <recommendedName>
        <fullName evidence="4">Energy transducer TonB</fullName>
    </recommendedName>
</protein>
<organism evidence="2 3">
    <name type="scientific">Parasphingorhabdus litoris</name>
    <dbReference type="NCBI Taxonomy" id="394733"/>
    <lineage>
        <taxon>Bacteria</taxon>
        <taxon>Pseudomonadati</taxon>
        <taxon>Pseudomonadota</taxon>
        <taxon>Alphaproteobacteria</taxon>
        <taxon>Sphingomonadales</taxon>
        <taxon>Sphingomonadaceae</taxon>
        <taxon>Parasphingorhabdus</taxon>
    </lineage>
</organism>
<name>A0ABP3JTI1_9SPHN</name>
<accession>A0ABP3JTI1</accession>
<feature type="compositionally biased region" description="Gly residues" evidence="1">
    <location>
        <begin position="78"/>
        <end position="89"/>
    </location>
</feature>
<evidence type="ECO:0000313" key="3">
    <source>
        <dbReference type="Proteomes" id="UP001500713"/>
    </source>
</evidence>
<dbReference type="EMBL" id="BAAAEM010000002">
    <property type="protein sequence ID" value="GAA0464001.1"/>
    <property type="molecule type" value="Genomic_DNA"/>
</dbReference>
<feature type="region of interest" description="Disordered" evidence="1">
    <location>
        <begin position="1"/>
        <end position="33"/>
    </location>
</feature>
<comment type="caution">
    <text evidence="2">The sequence shown here is derived from an EMBL/GenBank/DDBJ whole genome shotgun (WGS) entry which is preliminary data.</text>
</comment>
<reference evidence="3" key="1">
    <citation type="journal article" date="2019" name="Int. J. Syst. Evol. Microbiol.">
        <title>The Global Catalogue of Microorganisms (GCM) 10K type strain sequencing project: providing services to taxonomists for standard genome sequencing and annotation.</title>
        <authorList>
            <consortium name="The Broad Institute Genomics Platform"/>
            <consortium name="The Broad Institute Genome Sequencing Center for Infectious Disease"/>
            <person name="Wu L."/>
            <person name="Ma J."/>
        </authorList>
    </citation>
    <scope>NUCLEOTIDE SEQUENCE [LARGE SCALE GENOMIC DNA]</scope>
    <source>
        <strain evidence="3">JCM 14162</strain>
    </source>
</reference>
<feature type="compositionally biased region" description="Basic and acidic residues" evidence="1">
    <location>
        <begin position="103"/>
        <end position="118"/>
    </location>
</feature>